<feature type="region of interest" description="Disordered" evidence="1">
    <location>
        <begin position="240"/>
        <end position="262"/>
    </location>
</feature>
<gene>
    <name evidence="3" type="primary">LOC112456453</name>
</gene>
<name>A0A6J1PZT9_9HYME</name>
<reference evidence="3" key="1">
    <citation type="submission" date="2025-08" db="UniProtKB">
        <authorList>
            <consortium name="RefSeq"/>
        </authorList>
    </citation>
    <scope>IDENTIFICATION</scope>
    <source>
        <tissue evidence="3">Whole body</tissue>
    </source>
</reference>
<dbReference type="OrthoDB" id="7615957at2759"/>
<dbReference type="Proteomes" id="UP000504618">
    <property type="component" value="Unplaced"/>
</dbReference>
<accession>A0A6J1PZT9</accession>
<dbReference type="RefSeq" id="XP_024874756.1">
    <property type="nucleotide sequence ID" value="XM_025018988.1"/>
</dbReference>
<dbReference type="AlphaFoldDB" id="A0A6J1PZT9"/>
<protein>
    <submittedName>
        <fullName evidence="3">Uncharacterized protein LOC112456453</fullName>
    </submittedName>
</protein>
<keyword evidence="2" id="KW-1185">Reference proteome</keyword>
<feature type="compositionally biased region" description="Polar residues" evidence="1">
    <location>
        <begin position="251"/>
        <end position="262"/>
    </location>
</feature>
<dbReference type="GeneID" id="112456453"/>
<proteinExistence type="predicted"/>
<evidence type="ECO:0000313" key="2">
    <source>
        <dbReference type="Proteomes" id="UP000504618"/>
    </source>
</evidence>
<evidence type="ECO:0000256" key="1">
    <source>
        <dbReference type="SAM" id="MobiDB-lite"/>
    </source>
</evidence>
<organism evidence="2 3">
    <name type="scientific">Temnothorax curvispinosus</name>
    <dbReference type="NCBI Taxonomy" id="300111"/>
    <lineage>
        <taxon>Eukaryota</taxon>
        <taxon>Metazoa</taxon>
        <taxon>Ecdysozoa</taxon>
        <taxon>Arthropoda</taxon>
        <taxon>Hexapoda</taxon>
        <taxon>Insecta</taxon>
        <taxon>Pterygota</taxon>
        <taxon>Neoptera</taxon>
        <taxon>Endopterygota</taxon>
        <taxon>Hymenoptera</taxon>
        <taxon>Apocrita</taxon>
        <taxon>Aculeata</taxon>
        <taxon>Formicoidea</taxon>
        <taxon>Formicidae</taxon>
        <taxon>Myrmicinae</taxon>
        <taxon>Temnothorax</taxon>
    </lineage>
</organism>
<evidence type="ECO:0000313" key="3">
    <source>
        <dbReference type="RefSeq" id="XP_024874756.1"/>
    </source>
</evidence>
<sequence length="262" mass="31550">MVYGVEVWGWLEHGNVEGEKARYLRWSLGLERCTPGYVAFEETKRDKIRIRTKLAVNFEEKERQGYGRRRWVMECIKEREGRGTLTRGRSEREEYLSRCGVQEADLEQWRERGRCVAEELSSKDRRRQRKEQEILIEWARYNKRYRRIKVAGLPEYLRRKGESGSHKRKARARCGNEKLKNKYWLREEERNCNVCGREESTLEHLMERCVWKSTSRVVLDDIIGEKETEGSYRWLKEREDKKKEESRNRRVAQSQVGQGVRL</sequence>